<dbReference type="RefSeq" id="WP_012800326.1">
    <property type="nucleotide sequence ID" value="NC_013166.1"/>
</dbReference>
<organism evidence="1 2">
    <name type="scientific">Kangiella koreensis (strain DSM 16069 / JCM 12317 / KCTC 12182 / SW-125)</name>
    <dbReference type="NCBI Taxonomy" id="523791"/>
    <lineage>
        <taxon>Bacteria</taxon>
        <taxon>Pseudomonadati</taxon>
        <taxon>Pseudomonadota</taxon>
        <taxon>Gammaproteobacteria</taxon>
        <taxon>Kangiellales</taxon>
        <taxon>Kangiellaceae</taxon>
        <taxon>Kangiella</taxon>
    </lineage>
</organism>
<reference evidence="1 2" key="1">
    <citation type="journal article" date="2009" name="Stand. Genomic Sci.">
        <title>Complete genome sequence of Kangiella koreensis type strain (SW-125).</title>
        <authorList>
            <person name="Han C."/>
            <person name="Sikorski J."/>
            <person name="Lapidus A."/>
            <person name="Nolan M."/>
            <person name="Glavina Del Rio T."/>
            <person name="Tice H."/>
            <person name="Cheng J.F."/>
            <person name="Lucas S."/>
            <person name="Chen F."/>
            <person name="Copeland A."/>
            <person name="Ivanova N."/>
            <person name="Mavromatis K."/>
            <person name="Ovchinnikova G."/>
            <person name="Pati A."/>
            <person name="Bruce D."/>
            <person name="Goodwin L."/>
            <person name="Pitluck S."/>
            <person name="Chen A."/>
            <person name="Palaniappan K."/>
            <person name="Land M."/>
            <person name="Hauser L."/>
            <person name="Chang Y.J."/>
            <person name="Jeffries C.D."/>
            <person name="Chain P."/>
            <person name="Saunders E."/>
            <person name="Brettin T."/>
            <person name="Goker M."/>
            <person name="Tindall B.J."/>
            <person name="Bristow J."/>
            <person name="Eisen J.A."/>
            <person name="Markowitz V."/>
            <person name="Hugenholtz P."/>
            <person name="Kyrpides N.C."/>
            <person name="Klenk H.P."/>
            <person name="Detter J.C."/>
        </authorList>
    </citation>
    <scope>NUCLEOTIDE SEQUENCE [LARGE SCALE GENOMIC DNA]</scope>
    <source>
        <strain evidence="2">DSM 16069 / KCTC 12182 / SW-125</strain>
    </source>
</reference>
<accession>C7R829</accession>
<dbReference type="InterPro" id="IPR007711">
    <property type="entry name" value="HigB-1"/>
</dbReference>
<dbReference type="SUPFAM" id="SSF143011">
    <property type="entry name" value="RelE-like"/>
    <property type="match status" value="1"/>
</dbReference>
<gene>
    <name evidence="1" type="ordered locus">Kkor_0391</name>
</gene>
<sequence length="93" mass="10789">MAIKSFRSKKLERFYTKGTLKGINAQHADKLGRVLDRLNASTEPNDMRLPGYRLHKLEPKTAERWAVDISGNFRVTFEFDGEDAIVVDYEDYH</sequence>
<dbReference type="InParanoid" id="C7R829"/>
<dbReference type="Pfam" id="PF05015">
    <property type="entry name" value="HigB-like_toxin"/>
    <property type="match status" value="1"/>
</dbReference>
<dbReference type="HOGENOM" id="CLU_155111_0_0_6"/>
<evidence type="ECO:0000313" key="1">
    <source>
        <dbReference type="EMBL" id="ACV25811.1"/>
    </source>
</evidence>
<protein>
    <submittedName>
        <fullName evidence="1">Plasmid maintenance system killer</fullName>
    </submittedName>
</protein>
<dbReference type="STRING" id="523791.Kkor_0391"/>
<dbReference type="PANTHER" id="PTHR40266:SF2">
    <property type="entry name" value="TOXIN HIGB-1"/>
    <property type="match status" value="1"/>
</dbReference>
<dbReference type="Proteomes" id="UP000001231">
    <property type="component" value="Chromosome"/>
</dbReference>
<dbReference type="OrthoDB" id="9801102at2"/>
<keyword evidence="2" id="KW-1185">Reference proteome</keyword>
<dbReference type="PANTHER" id="PTHR40266">
    <property type="entry name" value="TOXIN HIGB-1"/>
    <property type="match status" value="1"/>
</dbReference>
<dbReference type="EMBL" id="CP001707">
    <property type="protein sequence ID" value="ACV25811.1"/>
    <property type="molecule type" value="Genomic_DNA"/>
</dbReference>
<proteinExistence type="predicted"/>
<name>C7R829_KANKD</name>
<dbReference type="InterPro" id="IPR035093">
    <property type="entry name" value="RelE/ParE_toxin_dom_sf"/>
</dbReference>
<dbReference type="AlphaFoldDB" id="C7R829"/>
<dbReference type="KEGG" id="kko:Kkor_0391"/>
<evidence type="ECO:0000313" key="2">
    <source>
        <dbReference type="Proteomes" id="UP000001231"/>
    </source>
</evidence>
<dbReference type="Gene3D" id="3.30.2310.20">
    <property type="entry name" value="RelE-like"/>
    <property type="match status" value="1"/>
</dbReference>
<dbReference type="eggNOG" id="COG3549">
    <property type="taxonomic scope" value="Bacteria"/>
</dbReference>